<evidence type="ECO:0000256" key="5">
    <source>
        <dbReference type="ARBA" id="ARBA00023004"/>
    </source>
</evidence>
<dbReference type="Pfam" id="PF00067">
    <property type="entry name" value="p450"/>
    <property type="match status" value="1"/>
</dbReference>
<accession>A0AAN6PYN3</accession>
<name>A0AAN6PYN3_9PEZI</name>
<reference evidence="8" key="1">
    <citation type="journal article" date="2023" name="Mol. Phylogenet. Evol.">
        <title>Genome-scale phylogeny and comparative genomics of the fungal order Sordariales.</title>
        <authorList>
            <person name="Hensen N."/>
            <person name="Bonometti L."/>
            <person name="Westerberg I."/>
            <person name="Brannstrom I.O."/>
            <person name="Guillou S."/>
            <person name="Cros-Aarteil S."/>
            <person name="Calhoun S."/>
            <person name="Haridas S."/>
            <person name="Kuo A."/>
            <person name="Mondo S."/>
            <person name="Pangilinan J."/>
            <person name="Riley R."/>
            <person name="LaButti K."/>
            <person name="Andreopoulos B."/>
            <person name="Lipzen A."/>
            <person name="Chen C."/>
            <person name="Yan M."/>
            <person name="Daum C."/>
            <person name="Ng V."/>
            <person name="Clum A."/>
            <person name="Steindorff A."/>
            <person name="Ohm R.A."/>
            <person name="Martin F."/>
            <person name="Silar P."/>
            <person name="Natvig D.O."/>
            <person name="Lalanne C."/>
            <person name="Gautier V."/>
            <person name="Ament-Velasquez S.L."/>
            <person name="Kruys A."/>
            <person name="Hutchinson M.I."/>
            <person name="Powell A.J."/>
            <person name="Barry K."/>
            <person name="Miller A.N."/>
            <person name="Grigoriev I.V."/>
            <person name="Debuchy R."/>
            <person name="Gladieux P."/>
            <person name="Hiltunen Thoren M."/>
            <person name="Johannesson H."/>
        </authorList>
    </citation>
    <scope>NUCLEOTIDE SEQUENCE</scope>
    <source>
        <strain evidence="8">CBS 757.83</strain>
    </source>
</reference>
<dbReference type="InterPro" id="IPR001128">
    <property type="entry name" value="Cyt_P450"/>
</dbReference>
<reference evidence="8" key="2">
    <citation type="submission" date="2023-05" db="EMBL/GenBank/DDBJ databases">
        <authorList>
            <consortium name="Lawrence Berkeley National Laboratory"/>
            <person name="Steindorff A."/>
            <person name="Hensen N."/>
            <person name="Bonometti L."/>
            <person name="Westerberg I."/>
            <person name="Brannstrom I.O."/>
            <person name="Guillou S."/>
            <person name="Cros-Aarteil S."/>
            <person name="Calhoun S."/>
            <person name="Haridas S."/>
            <person name="Kuo A."/>
            <person name="Mondo S."/>
            <person name="Pangilinan J."/>
            <person name="Riley R."/>
            <person name="Labutti K."/>
            <person name="Andreopoulos B."/>
            <person name="Lipzen A."/>
            <person name="Chen C."/>
            <person name="Yanf M."/>
            <person name="Daum C."/>
            <person name="Ng V."/>
            <person name="Clum A."/>
            <person name="Ohm R."/>
            <person name="Martin F."/>
            <person name="Silar P."/>
            <person name="Natvig D."/>
            <person name="Lalanne C."/>
            <person name="Gautier V."/>
            <person name="Ament-Velasquez S.L."/>
            <person name="Kruys A."/>
            <person name="Hutchinson M.I."/>
            <person name="Powell A.J."/>
            <person name="Barry K."/>
            <person name="Miller A.N."/>
            <person name="Grigoriev I.V."/>
            <person name="Debuchy R."/>
            <person name="Gladieux P."/>
            <person name="Thoren M.H."/>
            <person name="Johannesson H."/>
        </authorList>
    </citation>
    <scope>NUCLEOTIDE SEQUENCE</scope>
    <source>
        <strain evidence="8">CBS 757.83</strain>
    </source>
</reference>
<dbReference type="PRINTS" id="PR00463">
    <property type="entry name" value="EP450I"/>
</dbReference>
<dbReference type="EMBL" id="MU863648">
    <property type="protein sequence ID" value="KAK4099516.1"/>
    <property type="molecule type" value="Genomic_DNA"/>
</dbReference>
<evidence type="ECO:0000256" key="4">
    <source>
        <dbReference type="ARBA" id="ARBA00022723"/>
    </source>
</evidence>
<dbReference type="GO" id="GO:0020037">
    <property type="term" value="F:heme binding"/>
    <property type="evidence" value="ECO:0007669"/>
    <property type="project" value="InterPro"/>
</dbReference>
<evidence type="ECO:0000256" key="3">
    <source>
        <dbReference type="ARBA" id="ARBA00022617"/>
    </source>
</evidence>
<dbReference type="Proteomes" id="UP001305647">
    <property type="component" value="Unassembled WGS sequence"/>
</dbReference>
<dbReference type="PANTHER" id="PTHR24305">
    <property type="entry name" value="CYTOCHROME P450"/>
    <property type="match status" value="1"/>
</dbReference>
<evidence type="ECO:0000256" key="2">
    <source>
        <dbReference type="ARBA" id="ARBA00010617"/>
    </source>
</evidence>
<dbReference type="AlphaFoldDB" id="A0AAN6PYN3"/>
<evidence type="ECO:0000313" key="9">
    <source>
        <dbReference type="Proteomes" id="UP001305647"/>
    </source>
</evidence>
<dbReference type="Gene3D" id="1.10.630.10">
    <property type="entry name" value="Cytochrome P450"/>
    <property type="match status" value="2"/>
</dbReference>
<keyword evidence="5 6" id="KW-0408">Iron</keyword>
<dbReference type="InterPro" id="IPR017972">
    <property type="entry name" value="Cyt_P450_CS"/>
</dbReference>
<sequence>MDADWPSRVAVCLHVARQWRAKFGPMYSIWSGFKPEMPEHVKAFYKDSHMHIKAGDNNAGWLFGELLGRCVDVVSQQEWRRVRRPLENHFTRSASVQRVGSLVTEASAFLSSLDSSGQDYGAIIMHAADDLKYCPFFMVASIFFGELTPEVRKELAALGPPREALFRDTFLGGISRDKIGKYLPGSALPRLRDFQQRWERLVRLAYEEACAGQKKGAAIFELQSLFANLDVAAHAVAWNVLRVAQHPEVQKALRQELDQLHVPVADARPQEQYESYLCRDDTLLAACILETSRLHPILPFSNPESSPDDKLVGGYMIPRNTDVIVDAYAINVDNPYWESPLKFNPSRHLGKKDSQARWYNMWRFGFGPHQCLGKNVADLILRVVVAGLLKRYQLDLV</sequence>
<evidence type="ECO:0000256" key="1">
    <source>
        <dbReference type="ARBA" id="ARBA00001971"/>
    </source>
</evidence>
<dbReference type="InterPro" id="IPR002401">
    <property type="entry name" value="Cyt_P450_E_grp-I"/>
</dbReference>
<comment type="similarity">
    <text evidence="2 7">Belongs to the cytochrome P450 family.</text>
</comment>
<dbReference type="GO" id="GO:0004497">
    <property type="term" value="F:monooxygenase activity"/>
    <property type="evidence" value="ECO:0007669"/>
    <property type="project" value="UniProtKB-KW"/>
</dbReference>
<proteinExistence type="inferred from homology"/>
<dbReference type="InterPro" id="IPR036396">
    <property type="entry name" value="Cyt_P450_sf"/>
</dbReference>
<feature type="binding site" description="axial binding residue" evidence="6">
    <location>
        <position position="371"/>
    </location>
    <ligand>
        <name>heme</name>
        <dbReference type="ChEBI" id="CHEBI:30413"/>
    </ligand>
    <ligandPart>
        <name>Fe</name>
        <dbReference type="ChEBI" id="CHEBI:18248"/>
    </ligandPart>
</feature>
<comment type="caution">
    <text evidence="8">The sequence shown here is derived from an EMBL/GenBank/DDBJ whole genome shotgun (WGS) entry which is preliminary data.</text>
</comment>
<evidence type="ECO:0000256" key="7">
    <source>
        <dbReference type="RuleBase" id="RU000461"/>
    </source>
</evidence>
<gene>
    <name evidence="8" type="ORF">N658DRAFT_517234</name>
</gene>
<keyword evidence="9" id="KW-1185">Reference proteome</keyword>
<dbReference type="GO" id="GO:0005506">
    <property type="term" value="F:iron ion binding"/>
    <property type="evidence" value="ECO:0007669"/>
    <property type="project" value="InterPro"/>
</dbReference>
<protein>
    <submittedName>
        <fullName evidence="8">Cytochrome P450</fullName>
    </submittedName>
</protein>
<organism evidence="8 9">
    <name type="scientific">Parathielavia hyrcaniae</name>
    <dbReference type="NCBI Taxonomy" id="113614"/>
    <lineage>
        <taxon>Eukaryota</taxon>
        <taxon>Fungi</taxon>
        <taxon>Dikarya</taxon>
        <taxon>Ascomycota</taxon>
        <taxon>Pezizomycotina</taxon>
        <taxon>Sordariomycetes</taxon>
        <taxon>Sordariomycetidae</taxon>
        <taxon>Sordariales</taxon>
        <taxon>Chaetomiaceae</taxon>
        <taxon>Parathielavia</taxon>
    </lineage>
</organism>
<dbReference type="GO" id="GO:0016705">
    <property type="term" value="F:oxidoreductase activity, acting on paired donors, with incorporation or reduction of molecular oxygen"/>
    <property type="evidence" value="ECO:0007669"/>
    <property type="project" value="InterPro"/>
</dbReference>
<keyword evidence="7" id="KW-0503">Monooxygenase</keyword>
<dbReference type="PANTHER" id="PTHR24305:SF166">
    <property type="entry name" value="CYTOCHROME P450 12A4, MITOCHONDRIAL-RELATED"/>
    <property type="match status" value="1"/>
</dbReference>
<dbReference type="InterPro" id="IPR050121">
    <property type="entry name" value="Cytochrome_P450_monoxygenase"/>
</dbReference>
<keyword evidence="3 6" id="KW-0349">Heme</keyword>
<keyword evidence="7" id="KW-0560">Oxidoreductase</keyword>
<keyword evidence="4 6" id="KW-0479">Metal-binding</keyword>
<dbReference type="PROSITE" id="PS00086">
    <property type="entry name" value="CYTOCHROME_P450"/>
    <property type="match status" value="1"/>
</dbReference>
<comment type="cofactor">
    <cofactor evidence="1 6">
        <name>heme</name>
        <dbReference type="ChEBI" id="CHEBI:30413"/>
    </cofactor>
</comment>
<dbReference type="SUPFAM" id="SSF48264">
    <property type="entry name" value="Cytochrome P450"/>
    <property type="match status" value="1"/>
</dbReference>
<evidence type="ECO:0000256" key="6">
    <source>
        <dbReference type="PIRSR" id="PIRSR602401-1"/>
    </source>
</evidence>
<evidence type="ECO:0000313" key="8">
    <source>
        <dbReference type="EMBL" id="KAK4099516.1"/>
    </source>
</evidence>